<dbReference type="EMBL" id="GL870877">
    <property type="protein sequence ID" value="EIJ88874.1"/>
    <property type="molecule type" value="Genomic_DNA"/>
</dbReference>
<dbReference type="VEuPathDB" id="MicrosporidiaDB:NEQG_00693"/>
<gene>
    <name evidence="2" type="ORF">NEQG_00693</name>
</gene>
<keyword evidence="1" id="KW-0732">Signal</keyword>
<feature type="chain" id="PRO_5003670574" evidence="1">
    <location>
        <begin position="25"/>
        <end position="939"/>
    </location>
</feature>
<dbReference type="AlphaFoldDB" id="I3EI27"/>
<evidence type="ECO:0000313" key="2">
    <source>
        <dbReference type="EMBL" id="EIJ88874.1"/>
    </source>
</evidence>
<dbReference type="OMA" id="IDENCTW"/>
<evidence type="ECO:0000256" key="1">
    <source>
        <dbReference type="SAM" id="SignalP"/>
    </source>
</evidence>
<keyword evidence="3" id="KW-1185">Reference proteome</keyword>
<dbReference type="OrthoDB" id="10302052at2759"/>
<accession>I3EI27</accession>
<sequence length="939" mass="111593">MRHLKKSFIILGILWMVFINKTKCSVLKIKDKKHNNRDKICPYNTKLGSCKNRVNSSMNAVASEPLLEQNKNSDEHNLVIDIKIDLVPSTTINSINTRLGHNSKKNCILREYKNENKYNIRNFTSYIEDIENVVFFRSNKKCPQDPIKKRSVAIINKWKKNSKTNIWFMAQSLTPVFFRRFYFLNDIIKTNPSDLGTITNPLYYDGFLEDLVKYIKMHGQRVYTYKEAQIRSYKFKKETLGDIWLNKEINIYCCCSGIDMQMATKETEEGIKEDEKFKNKLNTIFYIPEVYEDFYKLPLKEVSKFFFHIEEDLNKTIKIVDALNDRYKSIKELLGLKPIILYLISTAQKDTVQIEIFYNQIKELKVNSDHSRPINTFNSIEIYYLVHNAVYIFYIHYTLMYKLDKESKQAIKSRTPLLHIYSIHPNRMYSKIMGGPTTLVPRYLKFSTELTRVNKIENGQFDSDILRLHRTNYAYIKENNTILSIKDHYHIQFVDNERHTVEMIHLPLYLHKKDNGDSLVYFFHTIRCIVLYLKMLFRIGENRKHGMVGNIYPFKYNRKDCTWSLITENSDLDRTVQIIEEENCNVVFYYIKENIYLEEFCFAQFIYPDHIQDEVKDDNINKPRIPLFLSKLMVSGAFLGPYDEYSLNYDVFRLMDYKNLKPIEYIQTYTKNYRIKPLFDIDGYNHELLLLNNHTGESTLNYAIKHYYSDFFIKNSTDPYEDFRCYYMNIQQKINKETGNVTIHWNAREYSSVYEYTIYSFDSDIKDERAHMSAVNQPAHASFIDMLQRKNPSLDMAMYGHCFYKNSTDADYKNNPLFCLTMKDLLERLNAYLVDLNKKDKILDIISRAILFNKKYSKKFILKDISEMIQSTKLEEIKESKEGVISIRDNNYNGCKYGIHYDILKLFANNKYISSDMRVFDEYMHTKYMASSSVYEEAK</sequence>
<proteinExistence type="predicted"/>
<evidence type="ECO:0000313" key="3">
    <source>
        <dbReference type="Proteomes" id="UP000002872"/>
    </source>
</evidence>
<dbReference type="InParanoid" id="I3EI27"/>
<dbReference type="Proteomes" id="UP000002872">
    <property type="component" value="Unassembled WGS sequence"/>
</dbReference>
<feature type="signal peptide" evidence="1">
    <location>
        <begin position="1"/>
        <end position="24"/>
    </location>
</feature>
<dbReference type="HOGENOM" id="CLU_013840_0_0_1"/>
<name>I3EI27_NEMP3</name>
<reference evidence="2" key="1">
    <citation type="submission" date="2011-01" db="EMBL/GenBank/DDBJ databases">
        <title>The Genome Sequence of Nematocida parisii strain ERTm3.</title>
        <authorList>
            <consortium name="The Broad Institute Genome Sequencing Platform"/>
            <consortium name="The Broad Institute Genome Sequencing Center for Infectious Disease"/>
            <person name="Cuomo C."/>
            <person name="Troemel E."/>
            <person name="Young S.K."/>
            <person name="Zeng Q."/>
            <person name="Gargeya S."/>
            <person name="Fitzgerald M."/>
            <person name="Haas B."/>
            <person name="Abouelleil A."/>
            <person name="Alvarado L."/>
            <person name="Arachchi H.M."/>
            <person name="Berlin A."/>
            <person name="Chapman S.B."/>
            <person name="Gearin G."/>
            <person name="Goldberg J."/>
            <person name="Griggs A."/>
            <person name="Gujja S."/>
            <person name="Hansen M."/>
            <person name="Heiman D."/>
            <person name="Howarth C."/>
            <person name="Larimer J."/>
            <person name="Lui A."/>
            <person name="MacDonald P.J.P."/>
            <person name="McCowen C."/>
            <person name="Montmayeur A."/>
            <person name="Murphy C."/>
            <person name="Neiman D."/>
            <person name="Pearson M."/>
            <person name="Priest M."/>
            <person name="Roberts A."/>
            <person name="Saif S."/>
            <person name="Shea T."/>
            <person name="Sisk P."/>
            <person name="Stolte C."/>
            <person name="Sykes S."/>
            <person name="Wortman J."/>
            <person name="Nusbaum C."/>
            <person name="Birren B."/>
        </authorList>
    </citation>
    <scope>NUCLEOTIDE SEQUENCE</scope>
    <source>
        <strain evidence="2">ERTm3</strain>
    </source>
</reference>
<protein>
    <submittedName>
        <fullName evidence="2">Uncharacterized protein</fullName>
    </submittedName>
</protein>
<organism evidence="2 3">
    <name type="scientific">Nematocida parisii (strain ERTm3)</name>
    <name type="common">Nematode killer fungus</name>
    <dbReference type="NCBI Taxonomy" id="935791"/>
    <lineage>
        <taxon>Eukaryota</taxon>
        <taxon>Fungi</taxon>
        <taxon>Fungi incertae sedis</taxon>
        <taxon>Microsporidia</taxon>
        <taxon>Nematocida</taxon>
    </lineage>
</organism>